<evidence type="ECO:0000313" key="3">
    <source>
        <dbReference type="EMBL" id="QLY33129.1"/>
    </source>
</evidence>
<evidence type="ECO:0000259" key="2">
    <source>
        <dbReference type="Pfam" id="PF20014"/>
    </source>
</evidence>
<dbReference type="Proteomes" id="UP000515512">
    <property type="component" value="Chromosome"/>
</dbReference>
<protein>
    <recommendedName>
        <fullName evidence="2">GTPase-associated protein 1 middle domain-containing protein</fullName>
    </recommendedName>
</protein>
<dbReference type="RefSeq" id="WP_181584293.1">
    <property type="nucleotide sequence ID" value="NZ_CP059399.1"/>
</dbReference>
<dbReference type="InterPro" id="IPR045401">
    <property type="entry name" value="GAP1-M"/>
</dbReference>
<dbReference type="KEGG" id="nhu:H0264_13635"/>
<evidence type="ECO:0000313" key="4">
    <source>
        <dbReference type="Proteomes" id="UP000515512"/>
    </source>
</evidence>
<reference evidence="3 4" key="1">
    <citation type="submission" date="2020-07" db="EMBL/GenBank/DDBJ databases">
        <authorList>
            <person name="Zhuang K."/>
            <person name="Ran Y."/>
        </authorList>
    </citation>
    <scope>NUCLEOTIDE SEQUENCE [LARGE SCALE GENOMIC DNA]</scope>
    <source>
        <strain evidence="3 4">WCH-YHL-001</strain>
    </source>
</reference>
<organism evidence="3 4">
    <name type="scientific">Nocardia huaxiensis</name>
    <dbReference type="NCBI Taxonomy" id="2755382"/>
    <lineage>
        <taxon>Bacteria</taxon>
        <taxon>Bacillati</taxon>
        <taxon>Actinomycetota</taxon>
        <taxon>Actinomycetes</taxon>
        <taxon>Mycobacteriales</taxon>
        <taxon>Nocardiaceae</taxon>
        <taxon>Nocardia</taxon>
    </lineage>
</organism>
<feature type="compositionally biased region" description="Basic and acidic residues" evidence="1">
    <location>
        <begin position="728"/>
        <end position="738"/>
    </location>
</feature>
<feature type="region of interest" description="Disordered" evidence="1">
    <location>
        <begin position="722"/>
        <end position="744"/>
    </location>
</feature>
<name>A0A7D7A0Q0_9NOCA</name>
<dbReference type="EMBL" id="CP059399">
    <property type="protein sequence ID" value="QLY33129.1"/>
    <property type="molecule type" value="Genomic_DNA"/>
</dbReference>
<proteinExistence type="predicted"/>
<feature type="domain" description="GTPase-associated protein 1 middle" evidence="2">
    <location>
        <begin position="146"/>
        <end position="226"/>
    </location>
</feature>
<dbReference type="Pfam" id="PF20014">
    <property type="entry name" value="GAP1-M"/>
    <property type="match status" value="1"/>
</dbReference>
<sequence>MTGFPQLLCGWAMVNLESSGAGVGVVARSPGWPAQLGSTVREMGSLVTMPGDEPPDSAEMFALEFTVVGGIALAGLKTPSNARPGTCVTHLVAGEPGVLDGVSALHLFDSGGFVSTLNGSVSPTDQWDTAALPAWSTENLCAAAALDALDEPWLPVLIGAALARLAGQGPSITLQVDSARQAVRMLRALYGMLPRKPLREFTFSTYAEQSSTQPAIVATVPGNTMTVSGERRVITRDSSAESRTDTFSSMGRELVRHRRDGVMPPESLASVHDIYQWCYQRHLRTIEPSRLDDDELAAVITDPELTADWFAHPAVARRAIALALDQQPVAKALGRLEFHRELRSLFEKVLVEHVRHGGRERTRAAQLAGQLGFDISREIQESAWKRLGDGALASEDAQTVWPRLLQSWTSGSKSTRAQVLTHLQQHRTLREYALVSKDRDLAYEAILAEVNDPAAHPGSSQLLLNAIYTHVDIVGRLLADVSATGGDRYILEQVLGCAPDDRLPALISACAYYGCDPIELLRAVTLVRADPADIVAALQPGWESLRALLPLPDAIAPLVVLDATAEERFVEREGRRGLPSPLGLIRRRPQTEWHESEIIHMFSTADHDFMIEDCYEILRAAIDSDVELVADCMAGRSRTPSGAKVLARVMASAGIDRLPTLIAAAARHPELDPHILLRAASALRLDPAEQVAALERGWRSLRLRLDLPHRIATLLVLEATGTAPLPPRESDDPREPLRRKLFRR</sequence>
<gene>
    <name evidence="3" type="ORF">H0264_13635</name>
</gene>
<accession>A0A7D7A0Q0</accession>
<evidence type="ECO:0000256" key="1">
    <source>
        <dbReference type="SAM" id="MobiDB-lite"/>
    </source>
</evidence>
<keyword evidence="4" id="KW-1185">Reference proteome</keyword>
<dbReference type="AlphaFoldDB" id="A0A7D7A0Q0"/>